<evidence type="ECO:0000313" key="2">
    <source>
        <dbReference type="EMBL" id="AMP10260.1"/>
    </source>
</evidence>
<dbReference type="InterPro" id="IPR001509">
    <property type="entry name" value="Epimerase_deHydtase"/>
</dbReference>
<dbReference type="Pfam" id="PF01370">
    <property type="entry name" value="Epimerase"/>
    <property type="match status" value="1"/>
</dbReference>
<protein>
    <recommendedName>
        <fullName evidence="1">NAD-dependent epimerase/dehydratase domain-containing protein</fullName>
    </recommendedName>
</protein>
<dbReference type="SUPFAM" id="SSF51735">
    <property type="entry name" value="NAD(P)-binding Rossmann-fold domains"/>
    <property type="match status" value="1"/>
</dbReference>
<dbReference type="InterPro" id="IPR036291">
    <property type="entry name" value="NAD(P)-bd_dom_sf"/>
</dbReference>
<dbReference type="EMBL" id="CP013235">
    <property type="protein sequence ID" value="AMP10260.1"/>
    <property type="molecule type" value="Genomic_DNA"/>
</dbReference>
<reference evidence="2 3" key="1">
    <citation type="submission" date="2015-11" db="EMBL/GenBank/DDBJ databases">
        <title>Exploring the genomic traits of fungus-feeding bacterial genus Collimonas.</title>
        <authorList>
            <person name="Song C."/>
            <person name="Schmidt R."/>
            <person name="de Jager V."/>
            <person name="Krzyzanowska D."/>
            <person name="Jongedijk E."/>
            <person name="Cankar K."/>
            <person name="Beekwilder J."/>
            <person name="van Veen A."/>
            <person name="de Boer W."/>
            <person name="van Veen J.A."/>
            <person name="Garbeva P."/>
        </authorList>
    </citation>
    <scope>NUCLEOTIDE SEQUENCE [LARGE SCALE GENOMIC DNA]</scope>
    <source>
        <strain evidence="2 3">Ter282</strain>
    </source>
</reference>
<evidence type="ECO:0000259" key="1">
    <source>
        <dbReference type="Pfam" id="PF01370"/>
    </source>
</evidence>
<accession>A0A127PSM7</accession>
<keyword evidence="3" id="KW-1185">Reference proteome</keyword>
<evidence type="ECO:0000313" key="3">
    <source>
        <dbReference type="Proteomes" id="UP000071778"/>
    </source>
</evidence>
<organism evidence="2 3">
    <name type="scientific">Collimonas arenae</name>
    <dbReference type="NCBI Taxonomy" id="279058"/>
    <lineage>
        <taxon>Bacteria</taxon>
        <taxon>Pseudomonadati</taxon>
        <taxon>Pseudomonadota</taxon>
        <taxon>Betaproteobacteria</taxon>
        <taxon>Burkholderiales</taxon>
        <taxon>Oxalobacteraceae</taxon>
        <taxon>Collimonas</taxon>
    </lineage>
</organism>
<dbReference type="AlphaFoldDB" id="A0A127PSM7"/>
<gene>
    <name evidence="2" type="ORF">CAter282_2521</name>
</gene>
<sequence length="55" mass="5930">MGIDDRSALDHLLATHNVAAVSHCAGLKVMSESAQQPLRHFQNNVSATVSFHGRC</sequence>
<dbReference type="PATRIC" id="fig|279058.17.peg.2752"/>
<feature type="domain" description="NAD-dependent epimerase/dehydratase" evidence="1">
    <location>
        <begin position="3"/>
        <end position="49"/>
    </location>
</feature>
<proteinExistence type="predicted"/>
<dbReference type="Proteomes" id="UP000071778">
    <property type="component" value="Chromosome"/>
</dbReference>
<dbReference type="Gene3D" id="3.40.50.720">
    <property type="entry name" value="NAD(P)-binding Rossmann-like Domain"/>
    <property type="match status" value="1"/>
</dbReference>
<name>A0A127PSM7_9BURK</name>